<proteinExistence type="predicted"/>
<dbReference type="AlphaFoldDB" id="A0A5J4TDK5"/>
<gene>
    <name evidence="1" type="ORF">EZS28_048196</name>
</gene>
<protein>
    <submittedName>
        <fullName evidence="1">Uncharacterized protein</fullName>
    </submittedName>
</protein>
<dbReference type="EMBL" id="SNRW01033255">
    <property type="protein sequence ID" value="KAA6356277.1"/>
    <property type="molecule type" value="Genomic_DNA"/>
</dbReference>
<accession>A0A5J4TDK5</accession>
<name>A0A5J4TDK5_9EUKA</name>
<evidence type="ECO:0000313" key="2">
    <source>
        <dbReference type="Proteomes" id="UP000324800"/>
    </source>
</evidence>
<comment type="caution">
    <text evidence="1">The sequence shown here is derived from an EMBL/GenBank/DDBJ whole genome shotgun (WGS) entry which is preliminary data.</text>
</comment>
<organism evidence="1 2">
    <name type="scientific">Streblomastix strix</name>
    <dbReference type="NCBI Taxonomy" id="222440"/>
    <lineage>
        <taxon>Eukaryota</taxon>
        <taxon>Metamonada</taxon>
        <taxon>Preaxostyla</taxon>
        <taxon>Oxymonadida</taxon>
        <taxon>Streblomastigidae</taxon>
        <taxon>Streblomastix</taxon>
    </lineage>
</organism>
<sequence>MDDNLTLKAASHSLFRKQKYDPIVGQFISEKLDKEDWDKRSSSAKKLQSQKLRDLPPCVQTREENSVDVISNQVKDPKAFREQEDKKQDWIQRRGLTVRAVADKKQGV</sequence>
<reference evidence="1 2" key="1">
    <citation type="submission" date="2019-03" db="EMBL/GenBank/DDBJ databases">
        <title>Single cell metagenomics reveals metabolic interactions within the superorganism composed of flagellate Streblomastix strix and complex community of Bacteroidetes bacteria on its surface.</title>
        <authorList>
            <person name="Treitli S.C."/>
            <person name="Kolisko M."/>
            <person name="Husnik F."/>
            <person name="Keeling P."/>
            <person name="Hampl V."/>
        </authorList>
    </citation>
    <scope>NUCLEOTIDE SEQUENCE [LARGE SCALE GENOMIC DNA]</scope>
    <source>
        <strain evidence="1">ST1C</strain>
    </source>
</reference>
<dbReference type="Proteomes" id="UP000324800">
    <property type="component" value="Unassembled WGS sequence"/>
</dbReference>
<evidence type="ECO:0000313" key="1">
    <source>
        <dbReference type="EMBL" id="KAA6356277.1"/>
    </source>
</evidence>